<reference evidence="1 2" key="2">
    <citation type="journal article" date="2022" name="Mol. Ecol. Resour.">
        <title>The genomes of chicory, endive, great burdock and yacon provide insights into Asteraceae paleo-polyploidization history and plant inulin production.</title>
        <authorList>
            <person name="Fan W."/>
            <person name="Wang S."/>
            <person name="Wang H."/>
            <person name="Wang A."/>
            <person name="Jiang F."/>
            <person name="Liu H."/>
            <person name="Zhao H."/>
            <person name="Xu D."/>
            <person name="Zhang Y."/>
        </authorList>
    </citation>
    <scope>NUCLEOTIDE SEQUENCE [LARGE SCALE GENOMIC DNA]</scope>
    <source>
        <strain evidence="2">cv. Niubang</strain>
    </source>
</reference>
<protein>
    <submittedName>
        <fullName evidence="1">Uncharacterized protein</fullName>
    </submittedName>
</protein>
<dbReference type="Proteomes" id="UP001055879">
    <property type="component" value="Linkage Group LG08"/>
</dbReference>
<keyword evidence="2" id="KW-1185">Reference proteome</keyword>
<sequence length="255" mass="29850">MVSCMKMQNYLRKEYVAFLAHVVNKENKKKKCIQDFPIIRDFHEVFSDELPGLPPPRQVEFRIDLIPGAAPVSNVRHMKLYTDDKLKAARDRQKSYADNRRKSLEFQSGDKVLLKVSPWKGLVRFGKRGKLSPGYIGPFVMLERIGPVAYKLKLPQVLSAIQDTFHESNLKKCLTDESLVINPEEVQIVERLRFVEKLIEIVDREVKRLRRSKIPILKIHWNSRLGPEYTWEPEDHMKLKYPHLFTKDQSIDSNP</sequence>
<gene>
    <name evidence="1" type="ORF">L6452_25905</name>
</gene>
<proteinExistence type="predicted"/>
<organism evidence="1 2">
    <name type="scientific">Arctium lappa</name>
    <name type="common">Greater burdock</name>
    <name type="synonym">Lappa major</name>
    <dbReference type="NCBI Taxonomy" id="4217"/>
    <lineage>
        <taxon>Eukaryota</taxon>
        <taxon>Viridiplantae</taxon>
        <taxon>Streptophyta</taxon>
        <taxon>Embryophyta</taxon>
        <taxon>Tracheophyta</taxon>
        <taxon>Spermatophyta</taxon>
        <taxon>Magnoliopsida</taxon>
        <taxon>eudicotyledons</taxon>
        <taxon>Gunneridae</taxon>
        <taxon>Pentapetalae</taxon>
        <taxon>asterids</taxon>
        <taxon>campanulids</taxon>
        <taxon>Asterales</taxon>
        <taxon>Asteraceae</taxon>
        <taxon>Carduoideae</taxon>
        <taxon>Cardueae</taxon>
        <taxon>Arctiinae</taxon>
        <taxon>Arctium</taxon>
    </lineage>
</organism>
<reference evidence="2" key="1">
    <citation type="journal article" date="2022" name="Mol. Ecol. Resour.">
        <title>The genomes of chicory, endive, great burdock and yacon provide insights into Asteraceae palaeo-polyploidization history and plant inulin production.</title>
        <authorList>
            <person name="Fan W."/>
            <person name="Wang S."/>
            <person name="Wang H."/>
            <person name="Wang A."/>
            <person name="Jiang F."/>
            <person name="Liu H."/>
            <person name="Zhao H."/>
            <person name="Xu D."/>
            <person name="Zhang Y."/>
        </authorList>
    </citation>
    <scope>NUCLEOTIDE SEQUENCE [LARGE SCALE GENOMIC DNA]</scope>
    <source>
        <strain evidence="2">cv. Niubang</strain>
    </source>
</reference>
<evidence type="ECO:0000313" key="2">
    <source>
        <dbReference type="Proteomes" id="UP001055879"/>
    </source>
</evidence>
<evidence type="ECO:0000313" key="1">
    <source>
        <dbReference type="EMBL" id="KAI3707408.1"/>
    </source>
</evidence>
<accession>A0ACB9ACK3</accession>
<comment type="caution">
    <text evidence="1">The sequence shown here is derived from an EMBL/GenBank/DDBJ whole genome shotgun (WGS) entry which is preliminary data.</text>
</comment>
<dbReference type="EMBL" id="CM042054">
    <property type="protein sequence ID" value="KAI3707408.1"/>
    <property type="molecule type" value="Genomic_DNA"/>
</dbReference>
<name>A0ACB9ACK3_ARCLA</name>